<name>A0ABR4QKD9_9CEST</name>
<dbReference type="CDD" id="cd21450">
    <property type="entry name" value="DLC-like_DYNLL1-like"/>
    <property type="match status" value="1"/>
</dbReference>
<dbReference type="Proteomes" id="UP001651158">
    <property type="component" value="Unassembled WGS sequence"/>
</dbReference>
<keyword evidence="2" id="KW-1185">Reference proteome</keyword>
<dbReference type="SMART" id="SM01375">
    <property type="entry name" value="Dynein_light"/>
    <property type="match status" value="1"/>
</dbReference>
<organism evidence="1 2">
    <name type="scientific">Taenia crassiceps</name>
    <dbReference type="NCBI Taxonomy" id="6207"/>
    <lineage>
        <taxon>Eukaryota</taxon>
        <taxon>Metazoa</taxon>
        <taxon>Spiralia</taxon>
        <taxon>Lophotrochozoa</taxon>
        <taxon>Platyhelminthes</taxon>
        <taxon>Cestoda</taxon>
        <taxon>Eucestoda</taxon>
        <taxon>Cyclophyllidea</taxon>
        <taxon>Taeniidae</taxon>
        <taxon>Taenia</taxon>
    </lineage>
</organism>
<dbReference type="InterPro" id="IPR037177">
    <property type="entry name" value="DLC_sf"/>
</dbReference>
<dbReference type="EMBL" id="JAKROA010000002">
    <property type="protein sequence ID" value="KAL5109914.1"/>
    <property type="molecule type" value="Genomic_DNA"/>
</dbReference>
<comment type="caution">
    <text evidence="1">The sequence shown here is derived from an EMBL/GenBank/DDBJ whole genome shotgun (WGS) entry which is preliminary data.</text>
</comment>
<dbReference type="Gene3D" id="3.30.740.10">
    <property type="entry name" value="Protein Inhibitor Of Neuronal Nitric Oxide Synthase"/>
    <property type="match status" value="1"/>
</dbReference>
<reference evidence="1 2" key="1">
    <citation type="journal article" date="2022" name="Front. Cell. Infect. Microbiol.">
        <title>The Genomes of Two Strains of Taenia crassiceps the Animal Model for the Study of Human Cysticercosis.</title>
        <authorList>
            <person name="Bobes R.J."/>
            <person name="Estrada K."/>
            <person name="Rios-Valencia D.G."/>
            <person name="Calderon-Gallegos A."/>
            <person name="de la Torre P."/>
            <person name="Carrero J.C."/>
            <person name="Sanchez-Flores A."/>
            <person name="Laclette J.P."/>
        </authorList>
    </citation>
    <scope>NUCLEOTIDE SEQUENCE [LARGE SCALE GENOMIC DNA]</scope>
    <source>
        <strain evidence="1">WFUcys</strain>
    </source>
</reference>
<gene>
    <name evidence="1" type="ORF">TcWFU_002206</name>
</gene>
<dbReference type="Pfam" id="PF01221">
    <property type="entry name" value="Dynein_light"/>
    <property type="match status" value="1"/>
</dbReference>
<protein>
    <submittedName>
        <fullName evidence="1">Dynein light chain 2 cytoplasmic</fullName>
    </submittedName>
</protein>
<proteinExistence type="predicted"/>
<evidence type="ECO:0000313" key="2">
    <source>
        <dbReference type="Proteomes" id="UP001651158"/>
    </source>
</evidence>
<dbReference type="SUPFAM" id="SSF54648">
    <property type="entry name" value="DLC"/>
    <property type="match status" value="1"/>
</dbReference>
<accession>A0ABR4QKD9</accession>
<sequence>MNTRPAYIQDMEGAEKVFMVEQTDFRGPDRSRTMGNIRDNIMENYSDPKMLAQRLKEMLDDEIGPQWHVIVGTDYAAFMSYSPGSYIQAKYGDLTVLMYQLH</sequence>
<evidence type="ECO:0000313" key="1">
    <source>
        <dbReference type="EMBL" id="KAL5109914.1"/>
    </source>
</evidence>
<dbReference type="InterPro" id="IPR001372">
    <property type="entry name" value="Dynein_light_chain_typ-1/2"/>
</dbReference>